<protein>
    <recommendedName>
        <fullName evidence="4">Class I SAM-dependent methyltransferase</fullName>
    </recommendedName>
</protein>
<dbReference type="Proteomes" id="UP000184932">
    <property type="component" value="Unassembled WGS sequence"/>
</dbReference>
<dbReference type="AlphaFoldDB" id="A0A1N6FHD9"/>
<evidence type="ECO:0008006" key="4">
    <source>
        <dbReference type="Google" id="ProtNLM"/>
    </source>
</evidence>
<dbReference type="STRING" id="1217970.SAMN05444002_1671"/>
<feature type="region of interest" description="Disordered" evidence="1">
    <location>
        <begin position="1"/>
        <end position="27"/>
    </location>
</feature>
<sequence>MRRQKLAAWRKLTTRKPRTSTPMPPEERNHLNEAYLKAQTILEYGSGISTEFAATLPGKTVFSIESDSAWCEALRHRLPAPADGTHVHLRHVDIGPTGEWGRPTGTKHWSEFHTYPLSIWQEPGFQQPDLVLIDGRFRVACFAATCIFAEKPIKLLFDDYYPRPRYHCVEEMFHPVQRIGRMAEFHIQPRAYTPLEIAKFITFFSMASYAPA</sequence>
<dbReference type="Gene3D" id="3.40.50.150">
    <property type="entry name" value="Vaccinia Virus protein VP39"/>
    <property type="match status" value="1"/>
</dbReference>
<reference evidence="3" key="1">
    <citation type="submission" date="2016-11" db="EMBL/GenBank/DDBJ databases">
        <authorList>
            <person name="Varghese N."/>
            <person name="Submissions S."/>
        </authorList>
    </citation>
    <scope>NUCLEOTIDE SEQUENCE [LARGE SCALE GENOMIC DNA]</scope>
    <source>
        <strain evidence="3">DSM 29440</strain>
    </source>
</reference>
<accession>A0A1N6FHD9</accession>
<dbReference type="InterPro" id="IPR029063">
    <property type="entry name" value="SAM-dependent_MTases_sf"/>
</dbReference>
<evidence type="ECO:0000256" key="1">
    <source>
        <dbReference type="SAM" id="MobiDB-lite"/>
    </source>
</evidence>
<evidence type="ECO:0000313" key="2">
    <source>
        <dbReference type="EMBL" id="SIN94650.1"/>
    </source>
</evidence>
<gene>
    <name evidence="2" type="ORF">SAMN05444002_1671</name>
</gene>
<organism evidence="2 3">
    <name type="scientific">Vannielia litorea</name>
    <dbReference type="NCBI Taxonomy" id="1217970"/>
    <lineage>
        <taxon>Bacteria</taxon>
        <taxon>Pseudomonadati</taxon>
        <taxon>Pseudomonadota</taxon>
        <taxon>Alphaproteobacteria</taxon>
        <taxon>Rhodobacterales</taxon>
        <taxon>Paracoccaceae</taxon>
        <taxon>Vannielia</taxon>
    </lineage>
</organism>
<name>A0A1N6FHD9_9RHOB</name>
<proteinExistence type="predicted"/>
<dbReference type="EMBL" id="FSRL01000001">
    <property type="protein sequence ID" value="SIN94650.1"/>
    <property type="molecule type" value="Genomic_DNA"/>
</dbReference>
<evidence type="ECO:0000313" key="3">
    <source>
        <dbReference type="Proteomes" id="UP000184932"/>
    </source>
</evidence>
<keyword evidence="3" id="KW-1185">Reference proteome</keyword>